<evidence type="ECO:0000256" key="1">
    <source>
        <dbReference type="ARBA" id="ARBA00022630"/>
    </source>
</evidence>
<keyword evidence="5" id="KW-1185">Reference proteome</keyword>
<dbReference type="AlphaFoldDB" id="A0A3M0MB66"/>
<dbReference type="RefSeq" id="WP_122112598.1">
    <property type="nucleotide sequence ID" value="NZ_QOKZ01000004.1"/>
</dbReference>
<evidence type="ECO:0000256" key="2">
    <source>
        <dbReference type="ARBA" id="ARBA00022827"/>
    </source>
</evidence>
<evidence type="ECO:0000313" key="5">
    <source>
        <dbReference type="Proteomes" id="UP000273516"/>
    </source>
</evidence>
<dbReference type="EMBL" id="QOKZ01000004">
    <property type="protein sequence ID" value="RMC34821.1"/>
    <property type="molecule type" value="Genomic_DNA"/>
</dbReference>
<keyword evidence="2" id="KW-0274">FAD</keyword>
<dbReference type="PROSITE" id="PS51387">
    <property type="entry name" value="FAD_PCMH"/>
    <property type="match status" value="1"/>
</dbReference>
<dbReference type="InterPro" id="IPR016169">
    <property type="entry name" value="FAD-bd_PCMH_sub2"/>
</dbReference>
<dbReference type="OrthoDB" id="9811557at2"/>
<dbReference type="Gene3D" id="3.30.465.10">
    <property type="match status" value="1"/>
</dbReference>
<accession>A0A3M0MB66</accession>
<protein>
    <submittedName>
        <fullName evidence="4">Glycolate oxidase subunit GlcE</fullName>
    </submittedName>
</protein>
<evidence type="ECO:0000313" key="4">
    <source>
        <dbReference type="EMBL" id="RMC34821.1"/>
    </source>
</evidence>
<dbReference type="InterPro" id="IPR016164">
    <property type="entry name" value="FAD-linked_Oxase-like_C"/>
</dbReference>
<dbReference type="Proteomes" id="UP000273516">
    <property type="component" value="Unassembled WGS sequence"/>
</dbReference>
<dbReference type="GO" id="GO:0003824">
    <property type="term" value="F:catalytic activity"/>
    <property type="evidence" value="ECO:0007669"/>
    <property type="project" value="InterPro"/>
</dbReference>
<proteinExistence type="predicted"/>
<sequence>MTTDAISRLAPATEDELGGIVAEHFASGQPLRIAGGGTRVQTGHVAGELLTTRAISGVVTYEPGEMTLIARAGTPLQEIEAMLASEGQALAFEPPDLRRVLGGDGLPTIGGMVAANASGPRRVMAGACRDHLLGVRFVDGQGRILKNGGRVMKNVTGLDLSKLLCGSFGTLGVLTEVAMKTLPHAQARATLAFPGVDEAAALRIFASALATPFEISGAAFHDGTAWLRIEGLPPQLAYRQKRLQDLFSGHEIGILDADATVSLWRDLRDVTHFAGTDAPLWRVLVKPSDAPVIAGALRRLGGQVSLDWGGGLIWYCGPGEVAAVRAIAPHSVLVRHAGQNGLAFPPQSEPVARLSQGLRRKFDPAGILNPGLMGV</sequence>
<dbReference type="NCBIfam" id="NF008439">
    <property type="entry name" value="PRK11282.1"/>
    <property type="match status" value="1"/>
</dbReference>
<comment type="caution">
    <text evidence="4">The sequence shown here is derived from an EMBL/GenBank/DDBJ whole genome shotgun (WGS) entry which is preliminary data.</text>
</comment>
<dbReference type="PANTHER" id="PTHR11748">
    <property type="entry name" value="D-LACTATE DEHYDROGENASE"/>
    <property type="match status" value="1"/>
</dbReference>
<dbReference type="InterPro" id="IPR016166">
    <property type="entry name" value="FAD-bd_PCMH"/>
</dbReference>
<name>A0A3M0MB66_9RHOB</name>
<dbReference type="SUPFAM" id="SSF55103">
    <property type="entry name" value="FAD-linked oxidases, C-terminal domain"/>
    <property type="match status" value="1"/>
</dbReference>
<evidence type="ECO:0000259" key="3">
    <source>
        <dbReference type="PROSITE" id="PS51387"/>
    </source>
</evidence>
<organism evidence="4 5">
    <name type="scientific">Paracoccus alkanivorans</name>
    <dbReference type="NCBI Taxonomy" id="2116655"/>
    <lineage>
        <taxon>Bacteria</taxon>
        <taxon>Pseudomonadati</taxon>
        <taxon>Pseudomonadota</taxon>
        <taxon>Alphaproteobacteria</taxon>
        <taxon>Rhodobacterales</taxon>
        <taxon>Paracoccaceae</taxon>
        <taxon>Paracoccus</taxon>
    </lineage>
</organism>
<dbReference type="Pfam" id="PF01565">
    <property type="entry name" value="FAD_binding_4"/>
    <property type="match status" value="1"/>
</dbReference>
<gene>
    <name evidence="4" type="ORF">C9E81_12045</name>
</gene>
<feature type="domain" description="FAD-binding PCMH-type" evidence="3">
    <location>
        <begin position="1"/>
        <end position="184"/>
    </location>
</feature>
<keyword evidence="1" id="KW-0285">Flavoprotein</keyword>
<dbReference type="InterPro" id="IPR006094">
    <property type="entry name" value="Oxid_FAD_bind_N"/>
</dbReference>
<dbReference type="InterPro" id="IPR036318">
    <property type="entry name" value="FAD-bd_PCMH-like_sf"/>
</dbReference>
<dbReference type="GO" id="GO:0071949">
    <property type="term" value="F:FAD binding"/>
    <property type="evidence" value="ECO:0007669"/>
    <property type="project" value="InterPro"/>
</dbReference>
<dbReference type="PANTHER" id="PTHR11748:SF103">
    <property type="entry name" value="GLYCOLATE OXIDASE SUBUNIT GLCE"/>
    <property type="match status" value="1"/>
</dbReference>
<reference evidence="4 5" key="1">
    <citation type="submission" date="2018-07" db="EMBL/GenBank/DDBJ databases">
        <authorList>
            <person name="Zhang Y."/>
            <person name="Wang L."/>
            <person name="Ma S."/>
        </authorList>
    </citation>
    <scope>NUCLEOTIDE SEQUENCE [LARGE SCALE GENOMIC DNA]</scope>
    <source>
        <strain evidence="4 5">4-2</strain>
    </source>
</reference>
<dbReference type="SUPFAM" id="SSF56176">
    <property type="entry name" value="FAD-binding/transporter-associated domain-like"/>
    <property type="match status" value="1"/>
</dbReference>